<dbReference type="SUPFAM" id="SSF53756">
    <property type="entry name" value="UDP-Glycosyltransferase/glycogen phosphorylase"/>
    <property type="match status" value="1"/>
</dbReference>
<proteinExistence type="predicted"/>
<dbReference type="RefSeq" id="WP_129010981.1">
    <property type="nucleotide sequence ID" value="NZ_CP053835.1"/>
</dbReference>
<name>A0AAE7BD10_9BACT</name>
<dbReference type="GO" id="GO:0016757">
    <property type="term" value="F:glycosyltransferase activity"/>
    <property type="evidence" value="ECO:0007669"/>
    <property type="project" value="InterPro"/>
</dbReference>
<accession>A0AAE7BD10</accession>
<gene>
    <name evidence="2" type="ORF">ADFLV_0828</name>
</gene>
<evidence type="ECO:0000259" key="1">
    <source>
        <dbReference type="Pfam" id="PF00534"/>
    </source>
</evidence>
<dbReference type="KEGG" id="adz:ADFLV_0828"/>
<evidence type="ECO:0000313" key="3">
    <source>
        <dbReference type="Proteomes" id="UP000503313"/>
    </source>
</evidence>
<dbReference type="Proteomes" id="UP000503313">
    <property type="component" value="Chromosome"/>
</dbReference>
<dbReference type="PANTHER" id="PTHR12526">
    <property type="entry name" value="GLYCOSYLTRANSFERASE"/>
    <property type="match status" value="1"/>
</dbReference>
<dbReference type="EMBL" id="CP053835">
    <property type="protein sequence ID" value="QKF76873.1"/>
    <property type="molecule type" value="Genomic_DNA"/>
</dbReference>
<protein>
    <submittedName>
        <fullName evidence="2">Glycosyltransferase, family 1</fullName>
    </submittedName>
</protein>
<feature type="domain" description="Glycosyl transferase family 1" evidence="1">
    <location>
        <begin position="199"/>
        <end position="303"/>
    </location>
</feature>
<dbReference type="Gene3D" id="3.40.50.2000">
    <property type="entry name" value="Glycogen Phosphorylase B"/>
    <property type="match status" value="2"/>
</dbReference>
<sequence>MLFIYSSLQLGGIETFIMRMAKARFLIGKKTKVLLLDKKIKNDHYLISETEKYADIFFLEDFYKYNFNKYLPIHLLLIKNIKFQELYFLFKDISQIHVTNSICGLFYKKIADQLNLEIPLTIGIYHAKEFTWYIDKLPYFEKLNREFFRRILSSKGVIFFNEMLPKIYSKYYNISFNDLNLFPLGVIADNKYNVDPILHKDKQIIKIVSVGRLVKFKTYNLYMLDIINKLKDKYKIEYHVYGTGPLDKEMMEKIRKYNLENYVFLKGELPYSQFSKTLKEFDIFIGSGTSIVEASSLGLPSIIAIETNIEPLTYGYLSDIKGFTYHEDNLYDKVSVEHLLIDFFSYSSNKVTELKNLHIKWTKKFLMNECVINFDKVVSMNDNFLKIDFKMTNRECYMYSLSFLAFELYHMIRGKKSSQTIYS</sequence>
<evidence type="ECO:0000313" key="2">
    <source>
        <dbReference type="EMBL" id="QKF76873.1"/>
    </source>
</evidence>
<dbReference type="PANTHER" id="PTHR12526:SF630">
    <property type="entry name" value="GLYCOSYLTRANSFERASE"/>
    <property type="match status" value="1"/>
</dbReference>
<organism evidence="2 3">
    <name type="scientific">Arcobacter defluvii</name>
    <dbReference type="NCBI Taxonomy" id="873191"/>
    <lineage>
        <taxon>Bacteria</taxon>
        <taxon>Pseudomonadati</taxon>
        <taxon>Campylobacterota</taxon>
        <taxon>Epsilonproteobacteria</taxon>
        <taxon>Campylobacterales</taxon>
        <taxon>Arcobacteraceae</taxon>
        <taxon>Arcobacter</taxon>
    </lineage>
</organism>
<reference evidence="2 3" key="1">
    <citation type="submission" date="2020-05" db="EMBL/GenBank/DDBJ databases">
        <title>Complete genome sequencing of Campylobacter and Arcobacter type strains.</title>
        <authorList>
            <person name="Miller W.G."/>
            <person name="Yee E."/>
        </authorList>
    </citation>
    <scope>NUCLEOTIDE SEQUENCE [LARGE SCALE GENOMIC DNA]</scope>
    <source>
        <strain evidence="2 3">LMG 25694</strain>
    </source>
</reference>
<keyword evidence="3" id="KW-1185">Reference proteome</keyword>
<dbReference type="InterPro" id="IPR001296">
    <property type="entry name" value="Glyco_trans_1"/>
</dbReference>
<dbReference type="AlphaFoldDB" id="A0AAE7BD10"/>
<dbReference type="Pfam" id="PF00534">
    <property type="entry name" value="Glycos_transf_1"/>
    <property type="match status" value="1"/>
</dbReference>